<gene>
    <name evidence="2" type="ORF">E5K00_05910</name>
</gene>
<organism evidence="2 3">
    <name type="scientific">Hymenobacter aquaticus</name>
    <dbReference type="NCBI Taxonomy" id="1867101"/>
    <lineage>
        <taxon>Bacteria</taxon>
        <taxon>Pseudomonadati</taxon>
        <taxon>Bacteroidota</taxon>
        <taxon>Cytophagia</taxon>
        <taxon>Cytophagales</taxon>
        <taxon>Hymenobacteraceae</taxon>
        <taxon>Hymenobacter</taxon>
    </lineage>
</organism>
<dbReference type="OrthoDB" id="9790409at2"/>
<feature type="transmembrane region" description="Helical" evidence="1">
    <location>
        <begin position="106"/>
        <end position="130"/>
    </location>
</feature>
<reference evidence="2 3" key="1">
    <citation type="submission" date="2019-04" db="EMBL/GenBank/DDBJ databases">
        <authorList>
            <person name="Feng G."/>
            <person name="Zhang J."/>
            <person name="Zhu H."/>
        </authorList>
    </citation>
    <scope>NUCLEOTIDE SEQUENCE [LARGE SCALE GENOMIC DNA]</scope>
    <source>
        <strain evidence="2 3">JCM 31653</strain>
    </source>
</reference>
<accession>A0A4Z0Q6H6</accession>
<name>A0A4Z0Q6H6_9BACT</name>
<feature type="transmembrane region" description="Helical" evidence="1">
    <location>
        <begin position="77"/>
        <end position="94"/>
    </location>
</feature>
<keyword evidence="1" id="KW-0812">Transmembrane</keyword>
<feature type="transmembrane region" description="Helical" evidence="1">
    <location>
        <begin position="38"/>
        <end position="57"/>
    </location>
</feature>
<keyword evidence="3" id="KW-1185">Reference proteome</keyword>
<protein>
    <submittedName>
        <fullName evidence="2">YeeE/YedE family protein</fullName>
    </submittedName>
</protein>
<dbReference type="EMBL" id="SRLC01000001">
    <property type="protein sequence ID" value="TGE24743.1"/>
    <property type="molecule type" value="Genomic_DNA"/>
</dbReference>
<evidence type="ECO:0000256" key="1">
    <source>
        <dbReference type="SAM" id="Phobius"/>
    </source>
</evidence>
<dbReference type="InterPro" id="IPR046513">
    <property type="entry name" value="DUF6691"/>
</dbReference>
<evidence type="ECO:0000313" key="3">
    <source>
        <dbReference type="Proteomes" id="UP000297549"/>
    </source>
</evidence>
<dbReference type="AlphaFoldDB" id="A0A4Z0Q6H6"/>
<keyword evidence="1" id="KW-0472">Membrane</keyword>
<comment type="caution">
    <text evidence="2">The sequence shown here is derived from an EMBL/GenBank/DDBJ whole genome shotgun (WGS) entry which is preliminary data.</text>
</comment>
<keyword evidence="1" id="KW-1133">Transmembrane helix</keyword>
<dbReference type="RefSeq" id="WP_135462325.1">
    <property type="nucleotide sequence ID" value="NZ_SRLC01000001.1"/>
</dbReference>
<proteinExistence type="predicted"/>
<evidence type="ECO:0000313" key="2">
    <source>
        <dbReference type="EMBL" id="TGE24743.1"/>
    </source>
</evidence>
<sequence length="136" mass="14751">MKNLKYLVLGGLFGIILTKSEVVSWWRIQEMFRFQSFHMYGVIGSAIAVGLVSLQLIKRNRLKSLNGEVITLADKKYTHGAWIGGIIFGLGWALTGACPGPMFAQLGSGVASAAVLILAALAGTWTYSALREKLPH</sequence>
<dbReference type="Pfam" id="PF20398">
    <property type="entry name" value="DUF6691"/>
    <property type="match status" value="1"/>
</dbReference>
<dbReference type="Proteomes" id="UP000297549">
    <property type="component" value="Unassembled WGS sequence"/>
</dbReference>